<dbReference type="InterPro" id="IPR046879">
    <property type="entry name" value="KANL3/Tex30_Abhydrolase"/>
</dbReference>
<dbReference type="RefSeq" id="WP_394513933.1">
    <property type="nucleotide sequence ID" value="NZ_JBIGHX010000010.1"/>
</dbReference>
<dbReference type="InterPro" id="IPR026555">
    <property type="entry name" value="NSL3/Tex30"/>
</dbReference>
<name>A0ABW7GRA4_9BURK</name>
<dbReference type="SUPFAM" id="SSF53474">
    <property type="entry name" value="alpha/beta-Hydrolases"/>
    <property type="match status" value="1"/>
</dbReference>
<evidence type="ECO:0000313" key="2">
    <source>
        <dbReference type="EMBL" id="MFG6464512.1"/>
    </source>
</evidence>
<sequence>MNLTLTVDDATTVSALWLQPPQPLATYVFAHGAGAGMAHPFMAALSQALFDRSIATLRYQFPFMERGSKRPDSPAVAQAAVRAAVAAARERLPGPPLFAGGKSFGGRMTSQAQAAEALPGVRGLVFVGFPLHPAGKPGVARAAHLADVQLPMLFLQGTRDELAEPGLLRSVVDELGDIATLHVEDDADHAFHVRVRSGRNDAQVVQALAEAMAQWLPRITR</sequence>
<dbReference type="GO" id="GO:0016787">
    <property type="term" value="F:hydrolase activity"/>
    <property type="evidence" value="ECO:0007669"/>
    <property type="project" value="UniProtKB-KW"/>
</dbReference>
<comment type="caution">
    <text evidence="2">The sequence shown here is derived from an EMBL/GenBank/DDBJ whole genome shotgun (WGS) entry which is preliminary data.</text>
</comment>
<accession>A0ABW7GRA4</accession>
<proteinExistence type="predicted"/>
<evidence type="ECO:0000259" key="1">
    <source>
        <dbReference type="Pfam" id="PF20408"/>
    </source>
</evidence>
<reference evidence="2 3" key="1">
    <citation type="submission" date="2024-08" db="EMBL/GenBank/DDBJ databases">
        <authorList>
            <person name="Lu H."/>
        </authorList>
    </citation>
    <scope>NUCLEOTIDE SEQUENCE [LARGE SCALE GENOMIC DNA]</scope>
    <source>
        <strain evidence="2 3">DXS20W</strain>
    </source>
</reference>
<evidence type="ECO:0000313" key="3">
    <source>
        <dbReference type="Proteomes" id="UP001606302"/>
    </source>
</evidence>
<gene>
    <name evidence="2" type="ORF">ACG04Q_23275</name>
</gene>
<dbReference type="Gene3D" id="3.40.50.1820">
    <property type="entry name" value="alpha/beta hydrolase"/>
    <property type="match status" value="1"/>
</dbReference>
<keyword evidence="2" id="KW-0378">Hydrolase</keyword>
<protein>
    <submittedName>
        <fullName evidence="2">Alpha/beta family hydrolase</fullName>
    </submittedName>
</protein>
<dbReference type="Proteomes" id="UP001606302">
    <property type="component" value="Unassembled WGS sequence"/>
</dbReference>
<dbReference type="PANTHER" id="PTHR13136">
    <property type="entry name" value="TESTIS DEVELOPMENT PROTEIN PRTD"/>
    <property type="match status" value="1"/>
</dbReference>
<dbReference type="PANTHER" id="PTHR13136:SF11">
    <property type="entry name" value="TESTIS-EXPRESSED PROTEIN 30"/>
    <property type="match status" value="1"/>
</dbReference>
<feature type="domain" description="KANL3/Tex30 alpha/beta hydrolase-like" evidence="1">
    <location>
        <begin position="25"/>
        <end position="216"/>
    </location>
</feature>
<dbReference type="InterPro" id="IPR029058">
    <property type="entry name" value="AB_hydrolase_fold"/>
</dbReference>
<organism evidence="2 3">
    <name type="scientific">Pelomonas lactea</name>
    <dbReference type="NCBI Taxonomy" id="3299030"/>
    <lineage>
        <taxon>Bacteria</taxon>
        <taxon>Pseudomonadati</taxon>
        <taxon>Pseudomonadota</taxon>
        <taxon>Betaproteobacteria</taxon>
        <taxon>Burkholderiales</taxon>
        <taxon>Sphaerotilaceae</taxon>
        <taxon>Roseateles</taxon>
    </lineage>
</organism>
<dbReference type="Pfam" id="PF20408">
    <property type="entry name" value="Abhydrolase_11"/>
    <property type="match status" value="1"/>
</dbReference>
<dbReference type="EMBL" id="JBIGHX010000010">
    <property type="protein sequence ID" value="MFG6464512.1"/>
    <property type="molecule type" value="Genomic_DNA"/>
</dbReference>
<keyword evidence="3" id="KW-1185">Reference proteome</keyword>